<evidence type="ECO:0000256" key="1">
    <source>
        <dbReference type="SAM" id="MobiDB-lite"/>
    </source>
</evidence>
<comment type="caution">
    <text evidence="3">The sequence shown here is derived from an EMBL/GenBank/DDBJ whole genome shotgun (WGS) entry which is preliminary data.</text>
</comment>
<dbReference type="Proteomes" id="UP000231912">
    <property type="component" value="Unassembled WGS sequence"/>
</dbReference>
<evidence type="ECO:0000313" key="3">
    <source>
        <dbReference type="EMBL" id="PJZ66218.1"/>
    </source>
</evidence>
<dbReference type="RefSeq" id="WP_100758462.1">
    <property type="nucleotide sequence ID" value="NZ_NPDT01000002.1"/>
</dbReference>
<name>A0A2M9ZCR8_9LEPT</name>
<proteinExistence type="predicted"/>
<evidence type="ECO:0000313" key="4">
    <source>
        <dbReference type="Proteomes" id="UP000231912"/>
    </source>
</evidence>
<feature type="region of interest" description="Disordered" evidence="1">
    <location>
        <begin position="38"/>
        <end position="109"/>
    </location>
</feature>
<dbReference type="AlphaFoldDB" id="A0A2M9ZCR8"/>
<protein>
    <recommendedName>
        <fullName evidence="2">Alginate export domain-containing protein</fullName>
    </recommendedName>
</protein>
<sequence>MLKNNALPTLFMRKRKSSLSLVGFLLISLFLSLGVLQGQSQDPPKAEKSEVAQAPEPTPNVKPAAPDEKDKEKVKPAEAGTTTPLTPPPTDSKDKDKNPPPPYKSPWKGKLDGELLSNLLLTPEHQEAVKKNSSLWLTDNLRFGFQVRPRFENFNNQDFDRSTSDSKNYVTQNTQFWTLLDINESFAMKFTIQDSRLYGGYKDPSGSGYGPTSFTNSIGTTYDTTKAPSNQVPVKNNTDIREAYVIWKDFLPSTKVYIGRQSFSYGDSRIIGARNDSQLGNSFDAIRVAYDTKTWSTHAGYGILAEESNGPNGFNTANSQKVSGAGALNDTYLAFLYNSWKPSEDIVIDLYEVGVIKKYNTTTVATADPNLRTNGRDNLFTTGVRLSNRTASGRSLPAGKSWDWGLEFATQTGSTGQQIAASWDPLHQTIGSGKNKQAAYKETVEHDASFFVAQTGYTYKGFRVGVQYARASGDPNRTDGKSATWDPMFATRSGGFPYFDSGNGIANAAFWANVRTSSVHIQYYDETWGRFIFAIYDIRKDKAQDAWYDGNRTAVTGSSGYDANGNYVTGKTVTGSTENPGNNPFLKNWQPGHRLLLEYDLIYIKQINQYFSIWAGATVLYAGDAIRNQKGSNFDNKSTYFSVTLQFAI</sequence>
<dbReference type="EMBL" id="NPDT01000002">
    <property type="protein sequence ID" value="PJZ66218.1"/>
    <property type="molecule type" value="Genomic_DNA"/>
</dbReference>
<evidence type="ECO:0000259" key="2">
    <source>
        <dbReference type="Pfam" id="PF13372"/>
    </source>
</evidence>
<gene>
    <name evidence="3" type="ORF">CH371_07990</name>
</gene>
<accession>A0A2M9ZCR8</accession>
<reference evidence="3 4" key="1">
    <citation type="submission" date="2017-07" db="EMBL/GenBank/DDBJ databases">
        <title>Leptospira spp. isolated from tropical soils.</title>
        <authorList>
            <person name="Thibeaux R."/>
            <person name="Iraola G."/>
            <person name="Ferres I."/>
            <person name="Bierque E."/>
            <person name="Girault D."/>
            <person name="Soupe-Gilbert M.-E."/>
            <person name="Picardeau M."/>
            <person name="Goarant C."/>
        </authorList>
    </citation>
    <scope>NUCLEOTIDE SEQUENCE [LARGE SCALE GENOMIC DNA]</scope>
    <source>
        <strain evidence="3 4">FH2-C-A2</strain>
    </source>
</reference>
<feature type="compositionally biased region" description="Basic and acidic residues" evidence="1">
    <location>
        <begin position="65"/>
        <end position="76"/>
    </location>
</feature>
<dbReference type="Pfam" id="PF13372">
    <property type="entry name" value="Alginate_exp"/>
    <property type="match status" value="1"/>
</dbReference>
<feature type="domain" description="Alginate export" evidence="2">
    <location>
        <begin position="141"/>
        <end position="635"/>
    </location>
</feature>
<organism evidence="3 4">
    <name type="scientific">Leptospira wolffii</name>
    <dbReference type="NCBI Taxonomy" id="409998"/>
    <lineage>
        <taxon>Bacteria</taxon>
        <taxon>Pseudomonadati</taxon>
        <taxon>Spirochaetota</taxon>
        <taxon>Spirochaetia</taxon>
        <taxon>Leptospirales</taxon>
        <taxon>Leptospiraceae</taxon>
        <taxon>Leptospira</taxon>
    </lineage>
</organism>
<dbReference type="InterPro" id="IPR025388">
    <property type="entry name" value="Alginate_export_dom"/>
</dbReference>